<dbReference type="Pfam" id="PF00001">
    <property type="entry name" value="7tm_1"/>
    <property type="match status" value="1"/>
</dbReference>
<evidence type="ECO:0000256" key="11">
    <source>
        <dbReference type="ARBA" id="ARBA00023170"/>
    </source>
</evidence>
<keyword evidence="5 13" id="KW-0681">Retinal protein</keyword>
<gene>
    <name evidence="15" type="primary">parapinopsina</name>
</gene>
<feature type="transmembrane region" description="Helical" evidence="13">
    <location>
        <begin position="63"/>
        <end position="90"/>
    </location>
</feature>
<keyword evidence="11 13" id="KW-0675">Receptor</keyword>
<keyword evidence="9 13" id="KW-0472">Membrane</keyword>
<keyword evidence="4 13" id="KW-0812">Transmembrane</keyword>
<dbReference type="InterPro" id="IPR017452">
    <property type="entry name" value="GPCR_Rhodpsn_7TM"/>
</dbReference>
<keyword evidence="7 13" id="KW-0157">Chromophore</keyword>
<reference evidence="15" key="3">
    <citation type="submission" date="2025-09" db="UniProtKB">
        <authorList>
            <consortium name="Ensembl"/>
        </authorList>
    </citation>
    <scope>IDENTIFICATION</scope>
</reference>
<dbReference type="InterPro" id="IPR000276">
    <property type="entry name" value="GPCR_Rhodpsn"/>
</dbReference>
<feature type="transmembrane region" description="Helical" evidence="13">
    <location>
        <begin position="277"/>
        <end position="296"/>
    </location>
</feature>
<evidence type="ECO:0000256" key="6">
    <source>
        <dbReference type="ARBA" id="ARBA00022989"/>
    </source>
</evidence>
<dbReference type="FunFam" id="1.20.1070.10:FF:000391">
    <property type="entry name" value="Parapinopsin b"/>
    <property type="match status" value="1"/>
</dbReference>
<comment type="similarity">
    <text evidence="13">Belongs to the G-protein coupled receptor 1 family. Opsin subfamily.</text>
</comment>
<sequence>MHEVVSETFSPNLTMNMAIMPRSGYSLFAAILGVFSVAGILLNALVIIVTLRHKQLRQPLNYALVNLAVADLGCAALGGVPTVVTTAMGYFSLGRIGCVLEAFAVAFFGIAALCSVAVIALDRYVVVCRPLGTVTFQTKHAMAGVAASWVWSFIWNTPPLFGWGGYELEGVQTSCGPDWYSRDLGTRSFIICYFLFCFAIPFSTIVVSYTSLLHKLRQVVKLQMAEGGTTAKAEVQVSRMVVVMVLAFLLTWLPYASFALSVVIIPDLYINPVIAAVPMYLTKCSTVFNPIIYIFMNRQFRDCTMPYLCCGRNPWASERESSEAEETAVTMVSKINKISPSKDAP</sequence>
<evidence type="ECO:0000256" key="2">
    <source>
        <dbReference type="ARBA" id="ARBA00022543"/>
    </source>
</evidence>
<dbReference type="Ensembl" id="ENSDCDT00010066575.1">
    <property type="protein sequence ID" value="ENSDCDP00010055958.1"/>
    <property type="gene ID" value="ENSDCDG00010031921.1"/>
</dbReference>
<evidence type="ECO:0000256" key="4">
    <source>
        <dbReference type="ARBA" id="ARBA00022692"/>
    </source>
</evidence>
<evidence type="ECO:0000256" key="1">
    <source>
        <dbReference type="ARBA" id="ARBA00004141"/>
    </source>
</evidence>
<keyword evidence="12 13" id="KW-0807">Transducer</keyword>
<comment type="subcellular location">
    <subcellularLocation>
        <location evidence="1 13">Membrane</location>
        <topology evidence="1 13">Multi-pass membrane protein</topology>
    </subcellularLocation>
</comment>
<keyword evidence="6 13" id="KW-1133">Transmembrane helix</keyword>
<evidence type="ECO:0000313" key="16">
    <source>
        <dbReference type="Proteomes" id="UP000694580"/>
    </source>
</evidence>
<dbReference type="Proteomes" id="UP000694580">
    <property type="component" value="Chromosome 10"/>
</dbReference>
<reference evidence="15 16" key="1">
    <citation type="submission" date="2020-06" db="EMBL/GenBank/DDBJ databases">
        <authorList>
            <consortium name="Wellcome Sanger Institute Data Sharing"/>
        </authorList>
    </citation>
    <scope>NUCLEOTIDE SEQUENCE [LARGE SCALE GENOMIC DNA]</scope>
</reference>
<dbReference type="GO" id="GO:0004930">
    <property type="term" value="F:G protein-coupled receptor activity"/>
    <property type="evidence" value="ECO:0007669"/>
    <property type="project" value="UniProtKB-KW"/>
</dbReference>
<evidence type="ECO:0000256" key="7">
    <source>
        <dbReference type="ARBA" id="ARBA00022991"/>
    </source>
</evidence>
<feature type="transmembrane region" description="Helical" evidence="13">
    <location>
        <begin position="241"/>
        <end position="265"/>
    </location>
</feature>
<dbReference type="PROSITE" id="PS00237">
    <property type="entry name" value="G_PROTEIN_RECEP_F1_1"/>
    <property type="match status" value="1"/>
</dbReference>
<feature type="transmembrane region" description="Helical" evidence="13">
    <location>
        <begin position="25"/>
        <end position="51"/>
    </location>
</feature>
<keyword evidence="2 13" id="KW-0600">Photoreceptor protein</keyword>
<keyword evidence="10" id="KW-1015">Disulfide bond</keyword>
<dbReference type="InterPro" id="IPR050125">
    <property type="entry name" value="GPCR_opsins"/>
</dbReference>
<feature type="transmembrane region" description="Helical" evidence="13">
    <location>
        <begin position="141"/>
        <end position="158"/>
    </location>
</feature>
<dbReference type="GO" id="GO:0007602">
    <property type="term" value="P:phototransduction"/>
    <property type="evidence" value="ECO:0007669"/>
    <property type="project" value="UniProtKB-KW"/>
</dbReference>
<dbReference type="SUPFAM" id="SSF81321">
    <property type="entry name" value="Family A G protein-coupled receptor-like"/>
    <property type="match status" value="1"/>
</dbReference>
<evidence type="ECO:0000256" key="12">
    <source>
        <dbReference type="ARBA" id="ARBA00023224"/>
    </source>
</evidence>
<dbReference type="InterPro" id="IPR001760">
    <property type="entry name" value="Opsin"/>
</dbReference>
<keyword evidence="3 13" id="KW-0716">Sensory transduction</keyword>
<accession>A0AAY4EEN4</accession>
<feature type="transmembrane region" description="Helical" evidence="13">
    <location>
        <begin position="188"/>
        <end position="212"/>
    </location>
</feature>
<dbReference type="PANTHER" id="PTHR24240">
    <property type="entry name" value="OPSIN"/>
    <property type="match status" value="1"/>
</dbReference>
<reference evidence="15" key="2">
    <citation type="submission" date="2025-08" db="UniProtKB">
        <authorList>
            <consortium name="Ensembl"/>
        </authorList>
    </citation>
    <scope>IDENTIFICATION</scope>
</reference>
<evidence type="ECO:0000313" key="15">
    <source>
        <dbReference type="Ensembl" id="ENSDCDP00010055958.1"/>
    </source>
</evidence>
<evidence type="ECO:0000256" key="3">
    <source>
        <dbReference type="ARBA" id="ARBA00022606"/>
    </source>
</evidence>
<dbReference type="PROSITE" id="PS50262">
    <property type="entry name" value="G_PROTEIN_RECEP_F1_2"/>
    <property type="match status" value="1"/>
</dbReference>
<dbReference type="PRINTS" id="PR00237">
    <property type="entry name" value="GPCRRHODOPSN"/>
</dbReference>
<dbReference type="GO" id="GO:0016020">
    <property type="term" value="C:membrane"/>
    <property type="evidence" value="ECO:0007669"/>
    <property type="project" value="UniProtKB-SubCell"/>
</dbReference>
<evidence type="ECO:0000256" key="10">
    <source>
        <dbReference type="ARBA" id="ARBA00023157"/>
    </source>
</evidence>
<dbReference type="AlphaFoldDB" id="A0AAY4EEN4"/>
<dbReference type="GO" id="GO:0009881">
    <property type="term" value="F:photoreceptor activity"/>
    <property type="evidence" value="ECO:0007669"/>
    <property type="project" value="UniProtKB-KW"/>
</dbReference>
<evidence type="ECO:0000256" key="9">
    <source>
        <dbReference type="ARBA" id="ARBA00023136"/>
    </source>
</evidence>
<evidence type="ECO:0000256" key="8">
    <source>
        <dbReference type="ARBA" id="ARBA00023040"/>
    </source>
</evidence>
<dbReference type="PRINTS" id="PR00238">
    <property type="entry name" value="OPSIN"/>
</dbReference>
<name>A0AAY4EEN4_9TELE</name>
<feature type="domain" description="G-protein coupled receptors family 1 profile" evidence="14">
    <location>
        <begin position="42"/>
        <end position="293"/>
    </location>
</feature>
<feature type="transmembrane region" description="Helical" evidence="13">
    <location>
        <begin position="102"/>
        <end position="121"/>
    </location>
</feature>
<proteinExistence type="inferred from homology"/>
<evidence type="ECO:0000256" key="5">
    <source>
        <dbReference type="ARBA" id="ARBA00022925"/>
    </source>
</evidence>
<evidence type="ECO:0000259" key="14">
    <source>
        <dbReference type="PROSITE" id="PS50262"/>
    </source>
</evidence>
<organism evidence="15 16">
    <name type="scientific">Denticeps clupeoides</name>
    <name type="common">denticle herring</name>
    <dbReference type="NCBI Taxonomy" id="299321"/>
    <lineage>
        <taxon>Eukaryota</taxon>
        <taxon>Metazoa</taxon>
        <taxon>Chordata</taxon>
        <taxon>Craniata</taxon>
        <taxon>Vertebrata</taxon>
        <taxon>Euteleostomi</taxon>
        <taxon>Actinopterygii</taxon>
        <taxon>Neopterygii</taxon>
        <taxon>Teleostei</taxon>
        <taxon>Clupei</taxon>
        <taxon>Clupeiformes</taxon>
        <taxon>Denticipitoidei</taxon>
        <taxon>Denticipitidae</taxon>
        <taxon>Denticeps</taxon>
    </lineage>
</organism>
<evidence type="ECO:0000256" key="13">
    <source>
        <dbReference type="RuleBase" id="RU004951"/>
    </source>
</evidence>
<dbReference type="GeneTree" id="ENSGT01030000234549"/>
<protein>
    <recommendedName>
        <fullName evidence="14">G-protein coupled receptors family 1 profile domain-containing protein</fullName>
    </recommendedName>
</protein>
<keyword evidence="16" id="KW-1185">Reference proteome</keyword>
<dbReference type="GO" id="GO:0007601">
    <property type="term" value="P:visual perception"/>
    <property type="evidence" value="ECO:0007669"/>
    <property type="project" value="InterPro"/>
</dbReference>
<keyword evidence="8 13" id="KW-0297">G-protein coupled receptor</keyword>
<dbReference type="Gene3D" id="1.20.1070.10">
    <property type="entry name" value="Rhodopsin 7-helix transmembrane proteins"/>
    <property type="match status" value="1"/>
</dbReference>